<protein>
    <recommendedName>
        <fullName evidence="5">Lipoprotein</fullName>
    </recommendedName>
</protein>
<feature type="region of interest" description="Disordered" evidence="1">
    <location>
        <begin position="19"/>
        <end position="52"/>
    </location>
</feature>
<feature type="compositionally biased region" description="Low complexity" evidence="1">
    <location>
        <begin position="19"/>
        <end position="46"/>
    </location>
</feature>
<dbReference type="EMBL" id="BMLM01000001">
    <property type="protein sequence ID" value="GGN78453.1"/>
    <property type="molecule type" value="Genomic_DNA"/>
</dbReference>
<keyword evidence="2" id="KW-0732">Signal</keyword>
<feature type="chain" id="PRO_5047518560" description="Lipoprotein" evidence="2">
    <location>
        <begin position="24"/>
        <end position="249"/>
    </location>
</feature>
<name>A0ABQ2KBE5_9MICO</name>
<evidence type="ECO:0000256" key="2">
    <source>
        <dbReference type="SAM" id="SignalP"/>
    </source>
</evidence>
<evidence type="ECO:0008006" key="5">
    <source>
        <dbReference type="Google" id="ProtNLM"/>
    </source>
</evidence>
<proteinExistence type="predicted"/>
<comment type="caution">
    <text evidence="3">The sequence shown here is derived from an EMBL/GenBank/DDBJ whole genome shotgun (WGS) entry which is preliminary data.</text>
</comment>
<feature type="signal peptide" evidence="2">
    <location>
        <begin position="1"/>
        <end position="23"/>
    </location>
</feature>
<evidence type="ECO:0000313" key="3">
    <source>
        <dbReference type="EMBL" id="GGN78453.1"/>
    </source>
</evidence>
<accession>A0ABQ2KBE5</accession>
<dbReference type="Proteomes" id="UP000626982">
    <property type="component" value="Unassembled WGS sequence"/>
</dbReference>
<evidence type="ECO:0000256" key="1">
    <source>
        <dbReference type="SAM" id="MobiDB-lite"/>
    </source>
</evidence>
<evidence type="ECO:0000313" key="4">
    <source>
        <dbReference type="Proteomes" id="UP000626982"/>
    </source>
</evidence>
<reference evidence="4" key="1">
    <citation type="journal article" date="2019" name="Int. J. Syst. Evol. Microbiol.">
        <title>The Global Catalogue of Microorganisms (GCM) 10K type strain sequencing project: providing services to taxonomists for standard genome sequencing and annotation.</title>
        <authorList>
            <consortium name="The Broad Institute Genomics Platform"/>
            <consortium name="The Broad Institute Genome Sequencing Center for Infectious Disease"/>
            <person name="Wu L."/>
            <person name="Ma J."/>
        </authorList>
    </citation>
    <scope>NUCLEOTIDE SEQUENCE [LARGE SCALE GENOMIC DNA]</scope>
    <source>
        <strain evidence="4">CGMCC 1.6960</strain>
    </source>
</reference>
<gene>
    <name evidence="3" type="ORF">GCM10010968_04260</name>
</gene>
<keyword evidence="4" id="KW-1185">Reference proteome</keyword>
<organism evidence="3 4">
    <name type="scientific">Agrococcus terreus</name>
    <dbReference type="NCBI Taxonomy" id="574649"/>
    <lineage>
        <taxon>Bacteria</taxon>
        <taxon>Bacillati</taxon>
        <taxon>Actinomycetota</taxon>
        <taxon>Actinomycetes</taxon>
        <taxon>Micrococcales</taxon>
        <taxon>Microbacteriaceae</taxon>
        <taxon>Agrococcus</taxon>
    </lineage>
</organism>
<sequence>MPVVAAALAALLLAGCAAPSAPAEPSGEAPAPTATSAAPAPQPTETADPRAGWRTIETQDGLFRWQIPADWTVVDESFEAEDDLGWVNQLTVVSELGQDLAFFGSASYGDRGGICASPDDPGLVDAEGFVPALVHDDELVELGEGLLGMDLEPVEGARLVAHTRTSDDESFVFYAGFTMYPMREDAVPCLQYSDVAVPDGYPQTSFGTTHAPALWQVESYEQGEAYTETEEYSELMDMFRSLELTGAHR</sequence>